<organism evidence="1 2">
    <name type="scientific">Diploptera punctata</name>
    <name type="common">Pacific beetle cockroach</name>
    <dbReference type="NCBI Taxonomy" id="6984"/>
    <lineage>
        <taxon>Eukaryota</taxon>
        <taxon>Metazoa</taxon>
        <taxon>Ecdysozoa</taxon>
        <taxon>Arthropoda</taxon>
        <taxon>Hexapoda</taxon>
        <taxon>Insecta</taxon>
        <taxon>Pterygota</taxon>
        <taxon>Neoptera</taxon>
        <taxon>Polyneoptera</taxon>
        <taxon>Dictyoptera</taxon>
        <taxon>Blattodea</taxon>
        <taxon>Blaberoidea</taxon>
        <taxon>Blaberidae</taxon>
        <taxon>Diplopterinae</taxon>
        <taxon>Diploptera</taxon>
    </lineage>
</organism>
<dbReference type="EMBL" id="JASPKZ010008367">
    <property type="protein sequence ID" value="KAJ9579950.1"/>
    <property type="molecule type" value="Genomic_DNA"/>
</dbReference>
<gene>
    <name evidence="1" type="ORF">L9F63_004423</name>
</gene>
<dbReference type="AlphaFoldDB" id="A0AAD7ZG06"/>
<feature type="non-terminal residue" evidence="1">
    <location>
        <position position="1"/>
    </location>
</feature>
<reference evidence="1" key="1">
    <citation type="journal article" date="2023" name="IScience">
        <title>Live-bearing cockroach genome reveals convergent evolutionary mechanisms linked to viviparity in insects and beyond.</title>
        <authorList>
            <person name="Fouks B."/>
            <person name="Harrison M.C."/>
            <person name="Mikhailova A.A."/>
            <person name="Marchal E."/>
            <person name="English S."/>
            <person name="Carruthers M."/>
            <person name="Jennings E.C."/>
            <person name="Chiamaka E.L."/>
            <person name="Frigard R.A."/>
            <person name="Pippel M."/>
            <person name="Attardo G.M."/>
            <person name="Benoit J.B."/>
            <person name="Bornberg-Bauer E."/>
            <person name="Tobe S.S."/>
        </authorList>
    </citation>
    <scope>NUCLEOTIDE SEQUENCE</scope>
    <source>
        <strain evidence="1">Stay&amp;Tobe</strain>
    </source>
</reference>
<reference evidence="1" key="2">
    <citation type="submission" date="2023-05" db="EMBL/GenBank/DDBJ databases">
        <authorList>
            <person name="Fouks B."/>
        </authorList>
    </citation>
    <scope>NUCLEOTIDE SEQUENCE</scope>
    <source>
        <strain evidence="1">Stay&amp;Tobe</strain>
        <tissue evidence="1">Testes</tissue>
    </source>
</reference>
<evidence type="ECO:0000313" key="1">
    <source>
        <dbReference type="EMBL" id="KAJ9579950.1"/>
    </source>
</evidence>
<name>A0AAD7ZG06_DIPPU</name>
<comment type="caution">
    <text evidence="1">The sequence shown here is derived from an EMBL/GenBank/DDBJ whole genome shotgun (WGS) entry which is preliminary data.</text>
</comment>
<proteinExistence type="predicted"/>
<sequence>QGSPSRGYVDGDHKMIFPFLAAFDVMLNPPIYRDYYLLSHSLSKMSDLEDFDHVFDVVIYGIICGTQA</sequence>
<accession>A0AAD7ZG06</accession>
<keyword evidence="2" id="KW-1185">Reference proteome</keyword>
<dbReference type="Proteomes" id="UP001233999">
    <property type="component" value="Unassembled WGS sequence"/>
</dbReference>
<protein>
    <submittedName>
        <fullName evidence="1">Uncharacterized protein</fullName>
    </submittedName>
</protein>
<feature type="non-terminal residue" evidence="1">
    <location>
        <position position="68"/>
    </location>
</feature>
<evidence type="ECO:0000313" key="2">
    <source>
        <dbReference type="Proteomes" id="UP001233999"/>
    </source>
</evidence>